<dbReference type="Proteomes" id="UP000822688">
    <property type="component" value="Chromosome 5"/>
</dbReference>
<reference evidence="2" key="1">
    <citation type="submission" date="2020-06" db="EMBL/GenBank/DDBJ databases">
        <title>WGS assembly of Ceratodon purpureus strain R40.</title>
        <authorList>
            <person name="Carey S.B."/>
            <person name="Jenkins J."/>
            <person name="Shu S."/>
            <person name="Lovell J.T."/>
            <person name="Sreedasyam A."/>
            <person name="Maumus F."/>
            <person name="Tiley G.P."/>
            <person name="Fernandez-Pozo N."/>
            <person name="Barry K."/>
            <person name="Chen C."/>
            <person name="Wang M."/>
            <person name="Lipzen A."/>
            <person name="Daum C."/>
            <person name="Saski C.A."/>
            <person name="Payton A.C."/>
            <person name="Mcbreen J.C."/>
            <person name="Conrad R.E."/>
            <person name="Kollar L.M."/>
            <person name="Olsson S."/>
            <person name="Huttunen S."/>
            <person name="Landis J.B."/>
            <person name="Wickett N.J."/>
            <person name="Johnson M.G."/>
            <person name="Rensing S.A."/>
            <person name="Grimwood J."/>
            <person name="Schmutz J."/>
            <person name="Mcdaniel S.F."/>
        </authorList>
    </citation>
    <scope>NUCLEOTIDE SEQUENCE</scope>
    <source>
        <strain evidence="2">R40</strain>
    </source>
</reference>
<dbReference type="Pfam" id="PF24928">
    <property type="entry name" value="DUF7748"/>
    <property type="match status" value="1"/>
</dbReference>
<keyword evidence="3" id="KW-1185">Reference proteome</keyword>
<evidence type="ECO:0000313" key="2">
    <source>
        <dbReference type="EMBL" id="KAG0577583.1"/>
    </source>
</evidence>
<protein>
    <recommendedName>
        <fullName evidence="1">DUF7748 domain-containing protein</fullName>
    </recommendedName>
</protein>
<organism evidence="2 3">
    <name type="scientific">Ceratodon purpureus</name>
    <name type="common">Fire moss</name>
    <name type="synonym">Dicranum purpureum</name>
    <dbReference type="NCBI Taxonomy" id="3225"/>
    <lineage>
        <taxon>Eukaryota</taxon>
        <taxon>Viridiplantae</taxon>
        <taxon>Streptophyta</taxon>
        <taxon>Embryophyta</taxon>
        <taxon>Bryophyta</taxon>
        <taxon>Bryophytina</taxon>
        <taxon>Bryopsida</taxon>
        <taxon>Dicranidae</taxon>
        <taxon>Pseudoditrichales</taxon>
        <taxon>Ditrichaceae</taxon>
        <taxon>Ceratodon</taxon>
    </lineage>
</organism>
<comment type="caution">
    <text evidence="2">The sequence shown here is derived from an EMBL/GenBank/DDBJ whole genome shotgun (WGS) entry which is preliminary data.</text>
</comment>
<dbReference type="PANTHER" id="PTHR48468">
    <property type="entry name" value="PLASTOCYANIN-LIKE DOMAIN-CONTAINING PROTEIN"/>
    <property type="match status" value="1"/>
</dbReference>
<sequence length="136" mass="15095">MGKVKTKVINKTGGEIYLQEGNVSVYKVVAKLCNDESHVISLDPNATYRDYVFMIMPDMTQLDSSISSDDCMEYSEIKIMRSANNSYFLERVPRASRRTSALANPAPAPGIKTSAVGNGASKNFYQKIKNAFSSYF</sequence>
<gene>
    <name evidence="2" type="ORF">KC19_5G166300</name>
</gene>
<dbReference type="AlphaFoldDB" id="A0A8T0I572"/>
<dbReference type="PANTHER" id="PTHR48468:SF1">
    <property type="entry name" value="PLASTOCYANIN-LIKE DOMAIN-CONTAINING PROTEIN"/>
    <property type="match status" value="1"/>
</dbReference>
<evidence type="ECO:0000313" key="3">
    <source>
        <dbReference type="Proteomes" id="UP000822688"/>
    </source>
</evidence>
<dbReference type="InterPro" id="IPR056650">
    <property type="entry name" value="DUF7748"/>
</dbReference>
<dbReference type="EMBL" id="CM026425">
    <property type="protein sequence ID" value="KAG0577583.1"/>
    <property type="molecule type" value="Genomic_DNA"/>
</dbReference>
<proteinExistence type="predicted"/>
<evidence type="ECO:0000259" key="1">
    <source>
        <dbReference type="Pfam" id="PF24928"/>
    </source>
</evidence>
<accession>A0A8T0I572</accession>
<feature type="domain" description="DUF7748" evidence="1">
    <location>
        <begin position="4"/>
        <end position="94"/>
    </location>
</feature>
<name>A0A8T0I572_CERPU</name>